<evidence type="ECO:0000313" key="1">
    <source>
        <dbReference type="EMBL" id="JAD70351.1"/>
    </source>
</evidence>
<dbReference type="AlphaFoldDB" id="A0A0A9C431"/>
<name>A0A0A9C431_ARUDO</name>
<reference evidence="1" key="2">
    <citation type="journal article" date="2015" name="Data Brief">
        <title>Shoot transcriptome of the giant reed, Arundo donax.</title>
        <authorList>
            <person name="Barrero R.A."/>
            <person name="Guerrero F.D."/>
            <person name="Moolhuijzen P."/>
            <person name="Goolsby J.A."/>
            <person name="Tidwell J."/>
            <person name="Bellgard S.E."/>
            <person name="Bellgard M.I."/>
        </authorList>
    </citation>
    <scope>NUCLEOTIDE SEQUENCE</scope>
    <source>
        <tissue evidence="1">Shoot tissue taken approximately 20 cm above the soil surface</tissue>
    </source>
</reference>
<sequence length="40" mass="4652">MQIPTRLTTKLPAQDPRNPCQLRIGKRDIYDIPFIRVSVT</sequence>
<protein>
    <submittedName>
        <fullName evidence="1">Uncharacterized protein</fullName>
    </submittedName>
</protein>
<proteinExistence type="predicted"/>
<accession>A0A0A9C431</accession>
<reference evidence="1" key="1">
    <citation type="submission" date="2014-09" db="EMBL/GenBank/DDBJ databases">
        <authorList>
            <person name="Magalhaes I.L.F."/>
            <person name="Oliveira U."/>
            <person name="Santos F.R."/>
            <person name="Vidigal T.H.D.A."/>
            <person name="Brescovit A.D."/>
            <person name="Santos A.J."/>
        </authorList>
    </citation>
    <scope>NUCLEOTIDE SEQUENCE</scope>
    <source>
        <tissue evidence="1">Shoot tissue taken approximately 20 cm above the soil surface</tissue>
    </source>
</reference>
<organism evidence="1">
    <name type="scientific">Arundo donax</name>
    <name type="common">Giant reed</name>
    <name type="synonym">Donax arundinaceus</name>
    <dbReference type="NCBI Taxonomy" id="35708"/>
    <lineage>
        <taxon>Eukaryota</taxon>
        <taxon>Viridiplantae</taxon>
        <taxon>Streptophyta</taxon>
        <taxon>Embryophyta</taxon>
        <taxon>Tracheophyta</taxon>
        <taxon>Spermatophyta</taxon>
        <taxon>Magnoliopsida</taxon>
        <taxon>Liliopsida</taxon>
        <taxon>Poales</taxon>
        <taxon>Poaceae</taxon>
        <taxon>PACMAD clade</taxon>
        <taxon>Arundinoideae</taxon>
        <taxon>Arundineae</taxon>
        <taxon>Arundo</taxon>
    </lineage>
</organism>
<dbReference type="EMBL" id="GBRH01227544">
    <property type="protein sequence ID" value="JAD70351.1"/>
    <property type="molecule type" value="Transcribed_RNA"/>
</dbReference>